<dbReference type="PROSITE" id="PS50999">
    <property type="entry name" value="COX2_TM"/>
    <property type="match status" value="1"/>
</dbReference>
<evidence type="ECO:0000256" key="6">
    <source>
        <dbReference type="ARBA" id="ARBA00022723"/>
    </source>
</evidence>
<comment type="catalytic activity">
    <reaction evidence="13 15">
        <text>4 Fe(II)-[cytochrome c] + O2 + 8 H(+)(in) = 4 Fe(III)-[cytochrome c] + 2 H2O + 4 H(+)(out)</text>
        <dbReference type="Rhea" id="RHEA:11436"/>
        <dbReference type="Rhea" id="RHEA-COMP:10350"/>
        <dbReference type="Rhea" id="RHEA-COMP:14399"/>
        <dbReference type="ChEBI" id="CHEBI:15377"/>
        <dbReference type="ChEBI" id="CHEBI:15378"/>
        <dbReference type="ChEBI" id="CHEBI:15379"/>
        <dbReference type="ChEBI" id="CHEBI:29033"/>
        <dbReference type="ChEBI" id="CHEBI:29034"/>
        <dbReference type="EC" id="7.1.1.9"/>
    </reaction>
</comment>
<evidence type="ECO:0000256" key="13">
    <source>
        <dbReference type="ARBA" id="ARBA00047816"/>
    </source>
</evidence>
<dbReference type="InterPro" id="IPR008972">
    <property type="entry name" value="Cupredoxin"/>
</dbReference>
<dbReference type="InterPro" id="IPR002429">
    <property type="entry name" value="CcO_II-like_C"/>
</dbReference>
<dbReference type="InterPro" id="IPR045187">
    <property type="entry name" value="CcO_II"/>
</dbReference>
<dbReference type="PRINTS" id="PR01166">
    <property type="entry name" value="CYCOXIDASEII"/>
</dbReference>
<comment type="caution">
    <text evidence="21">The sequence shown here is derived from an EMBL/GenBank/DDBJ whole genome shotgun (WGS) entry which is preliminary data.</text>
</comment>
<sequence length="389" mass="40858">MGRTKIWAVAAALAVLPTFAFAQTDQGTTAPSVAPAVSAERAATEAATTPLPTEPGAPAAPAIVDGQGSASAALDAAANPDGFPRAKPTPGIGQPHSGWEIQPQQTELGHYARWFNDVLLLPMMTAVTLIVLGLLGWTMFRFAAKRNPVASRTSHNTLIEVIWTVVPVLLLVIIAVPSFRLLADQYDPPKPDLTIKAIGHQWYWEYEYPDHGAFTFDAVMLSDKEAAEQGSPRLLDTDNRVIVPAGAVVKVLVTSVDVLHSWAMPAFWVKMDAVPGRINETWFKVDRPGVYFGQCSELCGTKHGFMPIAVEVVEPAQYNAWVAAKEAENGAEGPGPRFSRGADGKLVVTVAAKPAPAAEAAPAPAAAASPAAAATTPAAAPAAAPTPAE</sequence>
<evidence type="ECO:0000256" key="16">
    <source>
        <dbReference type="SAM" id="MobiDB-lite"/>
    </source>
</evidence>
<evidence type="ECO:0000256" key="5">
    <source>
        <dbReference type="ARBA" id="ARBA00022692"/>
    </source>
</evidence>
<evidence type="ECO:0000256" key="7">
    <source>
        <dbReference type="ARBA" id="ARBA00022967"/>
    </source>
</evidence>
<feature type="transmembrane region" description="Helical" evidence="17">
    <location>
        <begin position="118"/>
        <end position="140"/>
    </location>
</feature>
<keyword evidence="11 17" id="KW-0472">Membrane</keyword>
<evidence type="ECO:0000256" key="12">
    <source>
        <dbReference type="ARBA" id="ARBA00024688"/>
    </source>
</evidence>
<dbReference type="EC" id="7.1.1.9" evidence="15"/>
<evidence type="ECO:0000259" key="19">
    <source>
        <dbReference type="PROSITE" id="PS50857"/>
    </source>
</evidence>
<evidence type="ECO:0000256" key="10">
    <source>
        <dbReference type="ARBA" id="ARBA00023008"/>
    </source>
</evidence>
<organism evidence="21 22">
    <name type="scientific">Sphingoaurantiacus capsulatus</name>
    <dbReference type="NCBI Taxonomy" id="1771310"/>
    <lineage>
        <taxon>Bacteria</taxon>
        <taxon>Pseudomonadati</taxon>
        <taxon>Pseudomonadota</taxon>
        <taxon>Alphaproteobacteria</taxon>
        <taxon>Sphingomonadales</taxon>
        <taxon>Sphingosinicellaceae</taxon>
        <taxon>Sphingoaurantiacus</taxon>
    </lineage>
</organism>
<evidence type="ECO:0000256" key="8">
    <source>
        <dbReference type="ARBA" id="ARBA00022982"/>
    </source>
</evidence>
<dbReference type="PROSITE" id="PS00078">
    <property type="entry name" value="COX2"/>
    <property type="match status" value="1"/>
</dbReference>
<reference evidence="22" key="1">
    <citation type="journal article" date="2019" name="Int. J. Syst. Evol. Microbiol.">
        <title>The Global Catalogue of Microorganisms (GCM) 10K type strain sequencing project: providing services to taxonomists for standard genome sequencing and annotation.</title>
        <authorList>
            <consortium name="The Broad Institute Genomics Platform"/>
            <consortium name="The Broad Institute Genome Sequencing Center for Infectious Disease"/>
            <person name="Wu L."/>
            <person name="Ma J."/>
        </authorList>
    </citation>
    <scope>NUCLEOTIDE SEQUENCE [LARGE SCALE GENOMIC DNA]</scope>
    <source>
        <strain evidence="22">KCTC 42644</strain>
    </source>
</reference>
<evidence type="ECO:0000256" key="15">
    <source>
        <dbReference type="RuleBase" id="RU004024"/>
    </source>
</evidence>
<evidence type="ECO:0000256" key="18">
    <source>
        <dbReference type="SAM" id="SignalP"/>
    </source>
</evidence>
<accession>A0ABV7X6G1</accession>
<evidence type="ECO:0000313" key="22">
    <source>
        <dbReference type="Proteomes" id="UP001595615"/>
    </source>
</evidence>
<keyword evidence="10 15" id="KW-0186">Copper</keyword>
<comment type="function">
    <text evidence="12 15">Subunits I and II form the functional core of the enzyme complex. Electrons originating in cytochrome c are transferred via heme a and Cu(A) to the binuclear center formed by heme a3 and Cu(B).</text>
</comment>
<feature type="region of interest" description="Disordered" evidence="16">
    <location>
        <begin position="359"/>
        <end position="389"/>
    </location>
</feature>
<evidence type="ECO:0000256" key="2">
    <source>
        <dbReference type="ARBA" id="ARBA00007866"/>
    </source>
</evidence>
<keyword evidence="3 14" id="KW-0813">Transport</keyword>
<dbReference type="PANTHER" id="PTHR22888:SF9">
    <property type="entry name" value="CYTOCHROME C OXIDASE SUBUNIT 2"/>
    <property type="match status" value="1"/>
</dbReference>
<dbReference type="InterPro" id="IPR011759">
    <property type="entry name" value="Cyt_c_oxidase_su2_TM_dom"/>
</dbReference>
<keyword evidence="4 14" id="KW-0679">Respiratory chain</keyword>
<dbReference type="SUPFAM" id="SSF81464">
    <property type="entry name" value="Cytochrome c oxidase subunit II-like, transmembrane region"/>
    <property type="match status" value="1"/>
</dbReference>
<feature type="region of interest" description="Disordered" evidence="16">
    <location>
        <begin position="32"/>
        <end position="99"/>
    </location>
</feature>
<feature type="compositionally biased region" description="Low complexity" evidence="16">
    <location>
        <begin position="32"/>
        <end position="62"/>
    </location>
</feature>
<feature type="signal peptide" evidence="18">
    <location>
        <begin position="1"/>
        <end position="22"/>
    </location>
</feature>
<dbReference type="EMBL" id="JBHRXV010000003">
    <property type="protein sequence ID" value="MFC3711735.1"/>
    <property type="molecule type" value="Genomic_DNA"/>
</dbReference>
<dbReference type="Pfam" id="PF02790">
    <property type="entry name" value="COX2_TM"/>
    <property type="match status" value="1"/>
</dbReference>
<comment type="cofactor">
    <cofactor evidence="15">
        <name>Cu cation</name>
        <dbReference type="ChEBI" id="CHEBI:23378"/>
    </cofactor>
    <text evidence="15">Binds a copper A center.</text>
</comment>
<keyword evidence="9 17" id="KW-1133">Transmembrane helix</keyword>
<dbReference type="CDD" id="cd13912">
    <property type="entry name" value="CcO_II_C"/>
    <property type="match status" value="1"/>
</dbReference>
<keyword evidence="18" id="KW-0732">Signal</keyword>
<dbReference type="InterPro" id="IPR001505">
    <property type="entry name" value="Copper_CuA"/>
</dbReference>
<dbReference type="InterPro" id="IPR034210">
    <property type="entry name" value="CcO_II_C"/>
</dbReference>
<dbReference type="Gene3D" id="2.60.40.420">
    <property type="entry name" value="Cupredoxins - blue copper proteins"/>
    <property type="match status" value="1"/>
</dbReference>
<proteinExistence type="inferred from homology"/>
<comment type="similarity">
    <text evidence="2 14">Belongs to the cytochrome c oxidase subunit 2 family.</text>
</comment>
<dbReference type="Proteomes" id="UP001595615">
    <property type="component" value="Unassembled WGS sequence"/>
</dbReference>
<name>A0ABV7X6G1_9SPHN</name>
<feature type="chain" id="PRO_5045219638" description="Cytochrome c oxidase subunit 2" evidence="18">
    <location>
        <begin position="23"/>
        <end position="389"/>
    </location>
</feature>
<evidence type="ECO:0000256" key="17">
    <source>
        <dbReference type="SAM" id="Phobius"/>
    </source>
</evidence>
<keyword evidence="5 14" id="KW-0812">Transmembrane</keyword>
<evidence type="ECO:0000256" key="4">
    <source>
        <dbReference type="ARBA" id="ARBA00022660"/>
    </source>
</evidence>
<feature type="domain" description="Cytochrome oxidase subunit II copper A binding" evidence="19">
    <location>
        <begin position="190"/>
        <end position="324"/>
    </location>
</feature>
<keyword evidence="6 15" id="KW-0479">Metal-binding</keyword>
<dbReference type="Gene3D" id="1.10.287.90">
    <property type="match status" value="1"/>
</dbReference>
<gene>
    <name evidence="21" type="primary">coxB</name>
    <name evidence="21" type="ORF">ACFOMD_04080</name>
</gene>
<keyword evidence="8 14" id="KW-0249">Electron transport</keyword>
<dbReference type="Pfam" id="PF00116">
    <property type="entry name" value="COX2"/>
    <property type="match status" value="1"/>
</dbReference>
<evidence type="ECO:0000256" key="9">
    <source>
        <dbReference type="ARBA" id="ARBA00022989"/>
    </source>
</evidence>
<dbReference type="NCBIfam" id="TIGR02866">
    <property type="entry name" value="CoxB"/>
    <property type="match status" value="1"/>
</dbReference>
<dbReference type="SUPFAM" id="SSF49503">
    <property type="entry name" value="Cupredoxins"/>
    <property type="match status" value="1"/>
</dbReference>
<dbReference type="RefSeq" id="WP_380857241.1">
    <property type="nucleotide sequence ID" value="NZ_JBHRXV010000003.1"/>
</dbReference>
<dbReference type="InterPro" id="IPR014222">
    <property type="entry name" value="Cyt_c_oxidase_su2"/>
</dbReference>
<keyword evidence="7" id="KW-1278">Translocase</keyword>
<keyword evidence="22" id="KW-1185">Reference proteome</keyword>
<dbReference type="InterPro" id="IPR036257">
    <property type="entry name" value="Cyt_c_oxidase_su2_TM_sf"/>
</dbReference>
<feature type="transmembrane region" description="Helical" evidence="17">
    <location>
        <begin position="161"/>
        <end position="183"/>
    </location>
</feature>
<protein>
    <recommendedName>
        <fullName evidence="15">Cytochrome c oxidase subunit 2</fullName>
        <ecNumber evidence="15">7.1.1.9</ecNumber>
    </recommendedName>
</protein>
<dbReference type="PROSITE" id="PS50857">
    <property type="entry name" value="COX2_CUA"/>
    <property type="match status" value="1"/>
</dbReference>
<evidence type="ECO:0000256" key="14">
    <source>
        <dbReference type="RuleBase" id="RU000456"/>
    </source>
</evidence>
<evidence type="ECO:0000256" key="1">
    <source>
        <dbReference type="ARBA" id="ARBA00004141"/>
    </source>
</evidence>
<evidence type="ECO:0000256" key="3">
    <source>
        <dbReference type="ARBA" id="ARBA00022448"/>
    </source>
</evidence>
<comment type="subcellular location">
    <subcellularLocation>
        <location evidence="14">Cell membrane</location>
        <topology evidence="14">Multi-pass membrane protein</topology>
    </subcellularLocation>
    <subcellularLocation>
        <location evidence="1">Membrane</location>
        <topology evidence="1">Multi-pass membrane protein</topology>
    </subcellularLocation>
</comment>
<feature type="domain" description="Cytochrome oxidase subunit II transmembrane region profile" evidence="20">
    <location>
        <begin position="93"/>
        <end position="189"/>
    </location>
</feature>
<evidence type="ECO:0000259" key="20">
    <source>
        <dbReference type="PROSITE" id="PS50999"/>
    </source>
</evidence>
<evidence type="ECO:0000256" key="11">
    <source>
        <dbReference type="ARBA" id="ARBA00023136"/>
    </source>
</evidence>
<dbReference type="PANTHER" id="PTHR22888">
    <property type="entry name" value="CYTOCHROME C OXIDASE, SUBUNIT II"/>
    <property type="match status" value="1"/>
</dbReference>
<evidence type="ECO:0000313" key="21">
    <source>
        <dbReference type="EMBL" id="MFC3711735.1"/>
    </source>
</evidence>
<feature type="compositionally biased region" description="Low complexity" evidence="16">
    <location>
        <begin position="69"/>
        <end position="78"/>
    </location>
</feature>